<dbReference type="InterPro" id="IPR014710">
    <property type="entry name" value="RmlC-like_jellyroll"/>
</dbReference>
<sequence>MSPTFDEKTVPALTEGITALLPFQGSFELQQDQAGKVHDWHFHSLDEELFILRGEALLFWDDEGKYQEQVCEAGTWITLPAGTRHGSLAGAEGVIYMIRPENGRTAETTFLAPADHPHTSPRPEGASA</sequence>
<dbReference type="Proteomes" id="UP001611548">
    <property type="component" value="Unassembled WGS sequence"/>
</dbReference>
<evidence type="ECO:0000313" key="2">
    <source>
        <dbReference type="Proteomes" id="UP001611548"/>
    </source>
</evidence>
<comment type="caution">
    <text evidence="1">The sequence shown here is derived from an EMBL/GenBank/DDBJ whole genome shotgun (WGS) entry which is preliminary data.</text>
</comment>
<gene>
    <name evidence="1" type="ORF">ACH429_03520</name>
</gene>
<organism evidence="1 2">
    <name type="scientific">Streptomyces pathocidini</name>
    <dbReference type="NCBI Taxonomy" id="1650571"/>
    <lineage>
        <taxon>Bacteria</taxon>
        <taxon>Bacillati</taxon>
        <taxon>Actinomycetota</taxon>
        <taxon>Actinomycetes</taxon>
        <taxon>Kitasatosporales</taxon>
        <taxon>Streptomycetaceae</taxon>
        <taxon>Streptomyces</taxon>
    </lineage>
</organism>
<proteinExistence type="predicted"/>
<keyword evidence="2" id="KW-1185">Reference proteome</keyword>
<accession>A0ABW7UKK6</accession>
<dbReference type="InterPro" id="IPR011051">
    <property type="entry name" value="RmlC_Cupin_sf"/>
</dbReference>
<protein>
    <submittedName>
        <fullName evidence="1">Cupin domain-containing protein</fullName>
    </submittedName>
</protein>
<dbReference type="Gene3D" id="2.60.120.10">
    <property type="entry name" value="Jelly Rolls"/>
    <property type="match status" value="1"/>
</dbReference>
<dbReference type="SUPFAM" id="SSF51182">
    <property type="entry name" value="RmlC-like cupins"/>
    <property type="match status" value="1"/>
</dbReference>
<name>A0ABW7UKK6_9ACTN</name>
<reference evidence="1 2" key="1">
    <citation type="submission" date="2024-10" db="EMBL/GenBank/DDBJ databases">
        <title>The Natural Products Discovery Center: Release of the First 8490 Sequenced Strains for Exploring Actinobacteria Biosynthetic Diversity.</title>
        <authorList>
            <person name="Kalkreuter E."/>
            <person name="Kautsar S.A."/>
            <person name="Yang D."/>
            <person name="Bader C.D."/>
            <person name="Teijaro C.N."/>
            <person name="Fluegel L."/>
            <person name="Davis C.M."/>
            <person name="Simpson J.R."/>
            <person name="Lauterbach L."/>
            <person name="Steele A.D."/>
            <person name="Gui C."/>
            <person name="Meng S."/>
            <person name="Li G."/>
            <person name="Viehrig K."/>
            <person name="Ye F."/>
            <person name="Su P."/>
            <person name="Kiefer A.F."/>
            <person name="Nichols A."/>
            <person name="Cepeda A.J."/>
            <person name="Yan W."/>
            <person name="Fan B."/>
            <person name="Jiang Y."/>
            <person name="Adhikari A."/>
            <person name="Zheng C.-J."/>
            <person name="Schuster L."/>
            <person name="Cowan T.M."/>
            <person name="Smanski M.J."/>
            <person name="Chevrette M.G."/>
            <person name="De Carvalho L.P.S."/>
            <person name="Shen B."/>
        </authorList>
    </citation>
    <scope>NUCLEOTIDE SEQUENCE [LARGE SCALE GENOMIC DNA]</scope>
    <source>
        <strain evidence="1 2">NPDC020327</strain>
    </source>
</reference>
<dbReference type="RefSeq" id="WP_205627642.1">
    <property type="nucleotide sequence ID" value="NZ_JBIRWE010000001.1"/>
</dbReference>
<dbReference type="EMBL" id="JBIRWE010000001">
    <property type="protein sequence ID" value="MFI1963200.1"/>
    <property type="molecule type" value="Genomic_DNA"/>
</dbReference>
<evidence type="ECO:0000313" key="1">
    <source>
        <dbReference type="EMBL" id="MFI1963200.1"/>
    </source>
</evidence>